<geneLocation type="mitochondrion" evidence="3"/>
<keyword evidence="3" id="KW-0255">Endonuclease</keyword>
<dbReference type="InterPro" id="IPR051289">
    <property type="entry name" value="LAGLIDADG_Endonuclease"/>
</dbReference>
<keyword evidence="3" id="KW-0496">Mitochondrion</keyword>
<dbReference type="PANTHER" id="PTHR36181">
    <property type="entry name" value="INTRON-ENCODED ENDONUCLEASE AI3-RELATED"/>
    <property type="match status" value="1"/>
</dbReference>
<dbReference type="Pfam" id="PF00961">
    <property type="entry name" value="LAGLIDADG_1"/>
    <property type="match status" value="1"/>
</dbReference>
<dbReference type="GO" id="GO:0005739">
    <property type="term" value="C:mitochondrion"/>
    <property type="evidence" value="ECO:0007669"/>
    <property type="project" value="UniProtKB-ARBA"/>
</dbReference>
<dbReference type="GO" id="GO:0004519">
    <property type="term" value="F:endonuclease activity"/>
    <property type="evidence" value="ECO:0007669"/>
    <property type="project" value="UniProtKB-KW"/>
</dbReference>
<keyword evidence="3" id="KW-0378">Hydrolase</keyword>
<dbReference type="AlphaFoldDB" id="A0A4Y5SHU9"/>
<keyword evidence="3" id="KW-0540">Nuclease</keyword>
<evidence type="ECO:0000259" key="2">
    <source>
        <dbReference type="Pfam" id="PF00961"/>
    </source>
</evidence>
<dbReference type="InterPro" id="IPR027434">
    <property type="entry name" value="Homing_endonucl"/>
</dbReference>
<dbReference type="SUPFAM" id="SSF55608">
    <property type="entry name" value="Homing endonucleases"/>
    <property type="match status" value="1"/>
</dbReference>
<proteinExistence type="predicted"/>
<dbReference type="PANTHER" id="PTHR36181:SF4">
    <property type="entry name" value="LAGLIDADG ENDONUCLEASE"/>
    <property type="match status" value="1"/>
</dbReference>
<sequence>MNKNNLILENKGNQQGNNKFKNNLNKKNQNIKKPNYLYFLGGFVEGEGSNSISISVGIKFKYGVNLQPVFNVSQHENGLNILESYKTLFGVGSILQKSGSPHILVYTVKGYKHIIKHIIPFLETYVQPFSCKVEEYNLFKNIVLMSAEGKQRNKETLIEMVKLSYNLTGKGKGRKRTLNEVLEIINDKETYFSNLAKQNLISDILLEE</sequence>
<gene>
    <name evidence="3" type="primary">orf208</name>
</gene>
<dbReference type="InterPro" id="IPR004860">
    <property type="entry name" value="LAGLIDADG_dom"/>
</dbReference>
<name>A0A4Y5SHU9_9AGAM</name>
<evidence type="ECO:0000256" key="1">
    <source>
        <dbReference type="ARBA" id="ARBA00002670"/>
    </source>
</evidence>
<dbReference type="GeneID" id="40487010"/>
<accession>A0A4Y5SHU9</accession>
<dbReference type="Gene3D" id="3.10.28.10">
    <property type="entry name" value="Homing endonucleases"/>
    <property type="match status" value="1"/>
</dbReference>
<reference evidence="3" key="1">
    <citation type="journal article" name="Int. J. Mol. Sci.">
        <title>Comparative Mitochondrial Genome Analysis of Two Ectomycorrhizal Fungi (Rhizopogon) Reveals Dynamic Changes of Intron and Phylogenetic Relationships of the Subphylum Agaricomycotina.</title>
        <authorList>
            <person name="Li Q."/>
            <person name="Ren Y."/>
            <person name="Shi X."/>
            <person name="Peng L."/>
            <person name="Zhao J."/>
            <person name="Song Y."/>
            <person name="Zhao G."/>
        </authorList>
    </citation>
    <scope>NUCLEOTIDE SEQUENCE</scope>
</reference>
<organism evidence="3">
    <name type="scientific">Rhizopogon vinicolor</name>
    <dbReference type="NCBI Taxonomy" id="80600"/>
    <lineage>
        <taxon>Eukaryota</taxon>
        <taxon>Fungi</taxon>
        <taxon>Dikarya</taxon>
        <taxon>Basidiomycota</taxon>
        <taxon>Agaricomycotina</taxon>
        <taxon>Agaricomycetes</taxon>
        <taxon>Agaricomycetidae</taxon>
        <taxon>Boletales</taxon>
        <taxon>Suillineae</taxon>
        <taxon>Rhizopogonaceae</taxon>
        <taxon>Rhizopogon</taxon>
    </lineage>
</organism>
<protein>
    <submittedName>
        <fullName evidence="3">LAGLIDADG type 1 homing endonuclease</fullName>
    </submittedName>
</protein>
<dbReference type="EMBL" id="MH794153">
    <property type="protein sequence ID" value="QDA23242.1"/>
    <property type="molecule type" value="Genomic_DNA"/>
</dbReference>
<evidence type="ECO:0000313" key="3">
    <source>
        <dbReference type="EMBL" id="QDA23242.1"/>
    </source>
</evidence>
<dbReference type="RefSeq" id="YP_009649327.1">
    <property type="nucleotide sequence ID" value="NC_042699.1"/>
</dbReference>
<comment type="function">
    <text evidence="1">Mitochondrial DNA endonuclease involved in intron homing.</text>
</comment>
<feature type="domain" description="Homing endonuclease LAGLIDADG" evidence="2">
    <location>
        <begin position="40"/>
        <end position="143"/>
    </location>
</feature>